<evidence type="ECO:0000259" key="2">
    <source>
        <dbReference type="Pfam" id="PF14111"/>
    </source>
</evidence>
<dbReference type="InterPro" id="IPR002156">
    <property type="entry name" value="RNaseH_domain"/>
</dbReference>
<dbReference type="SUPFAM" id="SSF53098">
    <property type="entry name" value="Ribonuclease H-like"/>
    <property type="match status" value="1"/>
</dbReference>
<dbReference type="PANTHER" id="PTHR31286">
    <property type="entry name" value="GLYCINE-RICH CELL WALL STRUCTURAL PROTEIN 1.8-LIKE"/>
    <property type="match status" value="1"/>
</dbReference>
<dbReference type="PANTHER" id="PTHR31286:SF180">
    <property type="entry name" value="OS10G0362600 PROTEIN"/>
    <property type="match status" value="1"/>
</dbReference>
<dbReference type="InterPro" id="IPR036397">
    <property type="entry name" value="RNaseH_sf"/>
</dbReference>
<keyword evidence="4" id="KW-1185">Reference proteome</keyword>
<proteinExistence type="predicted"/>
<dbReference type="CDD" id="cd06222">
    <property type="entry name" value="RNase_H_like"/>
    <property type="match status" value="1"/>
</dbReference>
<evidence type="ECO:0000259" key="1">
    <source>
        <dbReference type="Pfam" id="PF13456"/>
    </source>
</evidence>
<evidence type="ECO:0000313" key="4">
    <source>
        <dbReference type="Proteomes" id="UP001419268"/>
    </source>
</evidence>
<feature type="domain" description="DUF4283" evidence="2">
    <location>
        <begin position="35"/>
        <end position="116"/>
    </location>
</feature>
<feature type="domain" description="RNase H type-1" evidence="1">
    <location>
        <begin position="286"/>
        <end position="407"/>
    </location>
</feature>
<name>A0AAP0KBI1_9MAGN</name>
<sequence>MADDLTHNLARCALTEREAKPLKIKLNPKSTILKKCNLSVLRYLLTHRKFNKNGLKDALSKAWNLTAETDAQFLEVETNIFQVTFQDEVTTNHVLYNGPWLFEKKLFLTIQWHEKFPLKAESFTIVALWVQIFKLPFHYQDPEVVEQIDKRIGDLITLGEGLCYDGITPQKFMRAVSMESVRGINVPMYTTLKVIAVAFTMAMEYLRPEKLFIFSFFLLAKLQRRRQELTQTTPDQPVDDEAVYYKVVGDSSQRMCLISGPHIEGPSDLSMDYAQQFFAGNILCTDAARDPESGLTGLGWVARTETGQIALAGSTVVGFTRDVEWAEVLPVLEGLKHTQQQAITPLPSLRLFTDSTNAISLIRGLEERSDQDLMALDTNSVMERLRVDNIHHVPREYNVIARTQAKRDVHCQLS</sequence>
<gene>
    <name evidence="3" type="ORF">Scep_007365</name>
</gene>
<dbReference type="InterPro" id="IPR025558">
    <property type="entry name" value="DUF4283"/>
</dbReference>
<dbReference type="GO" id="GO:0004523">
    <property type="term" value="F:RNA-DNA hybrid ribonuclease activity"/>
    <property type="evidence" value="ECO:0007669"/>
    <property type="project" value="InterPro"/>
</dbReference>
<accession>A0AAP0KBI1</accession>
<dbReference type="Gene3D" id="3.30.420.10">
    <property type="entry name" value="Ribonuclease H-like superfamily/Ribonuclease H"/>
    <property type="match status" value="1"/>
</dbReference>
<reference evidence="3 4" key="1">
    <citation type="submission" date="2024-01" db="EMBL/GenBank/DDBJ databases">
        <title>Genome assemblies of Stephania.</title>
        <authorList>
            <person name="Yang L."/>
        </authorList>
    </citation>
    <scope>NUCLEOTIDE SEQUENCE [LARGE SCALE GENOMIC DNA]</scope>
    <source>
        <strain evidence="3">JXDWG</strain>
        <tissue evidence="3">Leaf</tissue>
    </source>
</reference>
<evidence type="ECO:0000313" key="3">
    <source>
        <dbReference type="EMBL" id="KAK9148608.1"/>
    </source>
</evidence>
<dbReference type="Pfam" id="PF13456">
    <property type="entry name" value="RVT_3"/>
    <property type="match status" value="1"/>
</dbReference>
<dbReference type="InterPro" id="IPR044730">
    <property type="entry name" value="RNase_H-like_dom_plant"/>
</dbReference>
<dbReference type="Pfam" id="PF14111">
    <property type="entry name" value="DUF4283"/>
    <property type="match status" value="1"/>
</dbReference>
<evidence type="ECO:0008006" key="5">
    <source>
        <dbReference type="Google" id="ProtNLM"/>
    </source>
</evidence>
<dbReference type="AlphaFoldDB" id="A0AAP0KBI1"/>
<organism evidence="3 4">
    <name type="scientific">Stephania cephalantha</name>
    <dbReference type="NCBI Taxonomy" id="152367"/>
    <lineage>
        <taxon>Eukaryota</taxon>
        <taxon>Viridiplantae</taxon>
        <taxon>Streptophyta</taxon>
        <taxon>Embryophyta</taxon>
        <taxon>Tracheophyta</taxon>
        <taxon>Spermatophyta</taxon>
        <taxon>Magnoliopsida</taxon>
        <taxon>Ranunculales</taxon>
        <taxon>Menispermaceae</taxon>
        <taxon>Menispermoideae</taxon>
        <taxon>Cissampelideae</taxon>
        <taxon>Stephania</taxon>
    </lineage>
</organism>
<dbReference type="EMBL" id="JBBNAG010000003">
    <property type="protein sequence ID" value="KAK9148608.1"/>
    <property type="molecule type" value="Genomic_DNA"/>
</dbReference>
<dbReference type="InterPro" id="IPR040256">
    <property type="entry name" value="At4g02000-like"/>
</dbReference>
<dbReference type="InterPro" id="IPR012337">
    <property type="entry name" value="RNaseH-like_sf"/>
</dbReference>
<dbReference type="GO" id="GO:0003676">
    <property type="term" value="F:nucleic acid binding"/>
    <property type="evidence" value="ECO:0007669"/>
    <property type="project" value="InterPro"/>
</dbReference>
<protein>
    <recommendedName>
        <fullName evidence="5">DUF4283 domain-containing protein</fullName>
    </recommendedName>
</protein>
<comment type="caution">
    <text evidence="3">The sequence shown here is derived from an EMBL/GenBank/DDBJ whole genome shotgun (WGS) entry which is preliminary data.</text>
</comment>
<dbReference type="Proteomes" id="UP001419268">
    <property type="component" value="Unassembled WGS sequence"/>
</dbReference>